<protein>
    <submittedName>
        <fullName evidence="1">Uncharacterized protein</fullName>
    </submittedName>
</protein>
<organism evidence="1 2">
    <name type="scientific">Bauhinia variegata</name>
    <name type="common">Purple orchid tree</name>
    <name type="synonym">Phanera variegata</name>
    <dbReference type="NCBI Taxonomy" id="167791"/>
    <lineage>
        <taxon>Eukaryota</taxon>
        <taxon>Viridiplantae</taxon>
        <taxon>Streptophyta</taxon>
        <taxon>Embryophyta</taxon>
        <taxon>Tracheophyta</taxon>
        <taxon>Spermatophyta</taxon>
        <taxon>Magnoliopsida</taxon>
        <taxon>eudicotyledons</taxon>
        <taxon>Gunneridae</taxon>
        <taxon>Pentapetalae</taxon>
        <taxon>rosids</taxon>
        <taxon>fabids</taxon>
        <taxon>Fabales</taxon>
        <taxon>Fabaceae</taxon>
        <taxon>Cercidoideae</taxon>
        <taxon>Cercideae</taxon>
        <taxon>Bauhiniinae</taxon>
        <taxon>Bauhinia</taxon>
    </lineage>
</organism>
<dbReference type="Proteomes" id="UP000828941">
    <property type="component" value="Chromosome 4"/>
</dbReference>
<proteinExistence type="predicted"/>
<accession>A0ACB9PKA2</accession>
<name>A0ACB9PKA2_BAUVA</name>
<keyword evidence="2" id="KW-1185">Reference proteome</keyword>
<comment type="caution">
    <text evidence="1">The sequence shown here is derived from an EMBL/GenBank/DDBJ whole genome shotgun (WGS) entry which is preliminary data.</text>
</comment>
<dbReference type="EMBL" id="CM039429">
    <property type="protein sequence ID" value="KAI4348424.1"/>
    <property type="molecule type" value="Genomic_DNA"/>
</dbReference>
<evidence type="ECO:0000313" key="2">
    <source>
        <dbReference type="Proteomes" id="UP000828941"/>
    </source>
</evidence>
<gene>
    <name evidence="1" type="ORF">L6164_009149</name>
</gene>
<reference evidence="1 2" key="1">
    <citation type="journal article" date="2022" name="DNA Res.">
        <title>Chromosomal-level genome assembly of the orchid tree Bauhinia variegata (Leguminosae; Cercidoideae) supports the allotetraploid origin hypothesis of Bauhinia.</title>
        <authorList>
            <person name="Zhong Y."/>
            <person name="Chen Y."/>
            <person name="Zheng D."/>
            <person name="Pang J."/>
            <person name="Liu Y."/>
            <person name="Luo S."/>
            <person name="Meng S."/>
            <person name="Qian L."/>
            <person name="Wei D."/>
            <person name="Dai S."/>
            <person name="Zhou R."/>
        </authorList>
    </citation>
    <scope>NUCLEOTIDE SEQUENCE [LARGE SCALE GENOMIC DNA]</scope>
    <source>
        <strain evidence="1">BV-YZ2020</strain>
    </source>
</reference>
<sequence length="107" mass="12198">MEMVTEGAMRMTDEYARSAIDWGELYNGFPNGEVLVSSWWRLGFAEVEYPWGKPKYSCPVVYHQKDIILLFPPINGSEGGGDGVNVLVALPPKEMDKFIRLFYKFLS</sequence>
<evidence type="ECO:0000313" key="1">
    <source>
        <dbReference type="EMBL" id="KAI4348424.1"/>
    </source>
</evidence>